<evidence type="ECO:0000313" key="3">
    <source>
        <dbReference type="EMBL" id="GAA0160556.1"/>
    </source>
</evidence>
<dbReference type="Proteomes" id="UP001454036">
    <property type="component" value="Unassembled WGS sequence"/>
</dbReference>
<feature type="compositionally biased region" description="Basic and acidic residues" evidence="1">
    <location>
        <begin position="323"/>
        <end position="339"/>
    </location>
</feature>
<dbReference type="PANTHER" id="PTHR31133">
    <property type="entry name" value="MEMBRANE PROTEIN"/>
    <property type="match status" value="1"/>
</dbReference>
<keyword evidence="2" id="KW-0472">Membrane</keyword>
<keyword evidence="2" id="KW-0812">Transmembrane</keyword>
<gene>
    <name evidence="3" type="ORF">LIER_17086</name>
</gene>
<evidence type="ECO:0000256" key="2">
    <source>
        <dbReference type="SAM" id="Phobius"/>
    </source>
</evidence>
<feature type="transmembrane region" description="Helical" evidence="2">
    <location>
        <begin position="186"/>
        <end position="206"/>
    </location>
</feature>
<feature type="transmembrane region" description="Helical" evidence="2">
    <location>
        <begin position="33"/>
        <end position="66"/>
    </location>
</feature>
<keyword evidence="2" id="KW-1133">Transmembrane helix</keyword>
<dbReference type="EMBL" id="BAABME010003917">
    <property type="protein sequence ID" value="GAA0160556.1"/>
    <property type="molecule type" value="Genomic_DNA"/>
</dbReference>
<sequence>MEVPVGFLAKLWSFISFLPYFFLLFVLGFLKGIIVVPIVLGIIVLGNSAVVIGLWPAHCIWTYYCFARSKRLGWVLKLLALMALPVPLILWPLVAIVGSILGGIGYGFFTPLIATFEAVSGEVTDKFYHCFVDGCLSTIIGSCTAVQDFTDFCFHSYFSYMDELSEDVHPDEKPMDVKLSKVPGCLLVSVIAIPVDVPLITAVALWKSPYMLFRGWKRLLEDLVGREGPFLETVCVPFAGLAIILWPLAVVGAFLASFLYSFLLALYGGVIVHQEDSVKLGLAYVIAAVSLFDEYTNDLLYMREGSCFPRPRYRRSMQPSTDLQRKMSLDGTTEKEGSRNSKLVSQGSRTLKKAIQQYTLVQVWDWLFKSCEVNGRILLREGLIDVKDVDECLVKGNCKKLGIQMPAWTILQCLLVSAKANSSGLLISDELELTRYNLPRDKISDWFIRPLFVIKEQIKGLQLNEDEEICLRKLIMVSKNERPEDWNDTCFTSSDKVRRAQLQAIFRRLQGIVASMSRLPTFRRRFKNLVRVLYIEAIEAGLLANRVKGTGYGGKQSTMGVREGKTTLTEHEQSPATIENMV</sequence>
<dbReference type="InterPro" id="IPR040229">
    <property type="entry name" value="At3g27390-like"/>
</dbReference>
<feature type="transmembrane region" description="Helical" evidence="2">
    <location>
        <begin position="7"/>
        <end position="27"/>
    </location>
</feature>
<organism evidence="3 4">
    <name type="scientific">Lithospermum erythrorhizon</name>
    <name type="common">Purple gromwell</name>
    <name type="synonym">Lithospermum officinale var. erythrorhizon</name>
    <dbReference type="NCBI Taxonomy" id="34254"/>
    <lineage>
        <taxon>Eukaryota</taxon>
        <taxon>Viridiplantae</taxon>
        <taxon>Streptophyta</taxon>
        <taxon>Embryophyta</taxon>
        <taxon>Tracheophyta</taxon>
        <taxon>Spermatophyta</taxon>
        <taxon>Magnoliopsida</taxon>
        <taxon>eudicotyledons</taxon>
        <taxon>Gunneridae</taxon>
        <taxon>Pentapetalae</taxon>
        <taxon>asterids</taxon>
        <taxon>lamiids</taxon>
        <taxon>Boraginales</taxon>
        <taxon>Boraginaceae</taxon>
        <taxon>Boraginoideae</taxon>
        <taxon>Lithospermeae</taxon>
        <taxon>Lithospermum</taxon>
    </lineage>
</organism>
<proteinExistence type="predicted"/>
<name>A0AAV3QB21_LITER</name>
<feature type="transmembrane region" description="Helical" evidence="2">
    <location>
        <begin position="78"/>
        <end position="109"/>
    </location>
</feature>
<dbReference type="AlphaFoldDB" id="A0AAV3QB21"/>
<keyword evidence="4" id="KW-1185">Reference proteome</keyword>
<protein>
    <submittedName>
        <fullName evidence="3">Uncharacterized protein</fullName>
    </submittedName>
</protein>
<feature type="transmembrane region" description="Helical" evidence="2">
    <location>
        <begin position="252"/>
        <end position="272"/>
    </location>
</feature>
<comment type="caution">
    <text evidence="3">The sequence shown here is derived from an EMBL/GenBank/DDBJ whole genome shotgun (WGS) entry which is preliminary data.</text>
</comment>
<evidence type="ECO:0000256" key="1">
    <source>
        <dbReference type="SAM" id="MobiDB-lite"/>
    </source>
</evidence>
<dbReference type="PANTHER" id="PTHR31133:SF2">
    <property type="entry name" value="EXPRESSED PROTEIN"/>
    <property type="match status" value="1"/>
</dbReference>
<dbReference type="GO" id="GO:0010228">
    <property type="term" value="P:vegetative to reproductive phase transition of meristem"/>
    <property type="evidence" value="ECO:0007669"/>
    <property type="project" value="TreeGrafter"/>
</dbReference>
<evidence type="ECO:0000313" key="4">
    <source>
        <dbReference type="Proteomes" id="UP001454036"/>
    </source>
</evidence>
<accession>A0AAV3QB21</accession>
<feature type="region of interest" description="Disordered" evidence="1">
    <location>
        <begin position="312"/>
        <end position="345"/>
    </location>
</feature>
<reference evidence="3 4" key="1">
    <citation type="submission" date="2024-01" db="EMBL/GenBank/DDBJ databases">
        <title>The complete chloroplast genome sequence of Lithospermum erythrorhizon: insights into the phylogenetic relationship among Boraginaceae species and the maternal lineages of purple gromwells.</title>
        <authorList>
            <person name="Okada T."/>
            <person name="Watanabe K."/>
        </authorList>
    </citation>
    <scope>NUCLEOTIDE SEQUENCE [LARGE SCALE GENOMIC DNA]</scope>
</reference>